<evidence type="ECO:0000313" key="1">
    <source>
        <dbReference type="EMBL" id="RRT39589.1"/>
    </source>
</evidence>
<gene>
    <name evidence="1" type="ORF">B296_00044104</name>
</gene>
<organism evidence="1 2">
    <name type="scientific">Ensete ventricosum</name>
    <name type="common">Abyssinian banana</name>
    <name type="synonym">Musa ensete</name>
    <dbReference type="NCBI Taxonomy" id="4639"/>
    <lineage>
        <taxon>Eukaryota</taxon>
        <taxon>Viridiplantae</taxon>
        <taxon>Streptophyta</taxon>
        <taxon>Embryophyta</taxon>
        <taxon>Tracheophyta</taxon>
        <taxon>Spermatophyta</taxon>
        <taxon>Magnoliopsida</taxon>
        <taxon>Liliopsida</taxon>
        <taxon>Zingiberales</taxon>
        <taxon>Musaceae</taxon>
        <taxon>Ensete</taxon>
    </lineage>
</organism>
<reference evidence="1 2" key="1">
    <citation type="journal article" date="2014" name="Agronomy (Basel)">
        <title>A Draft Genome Sequence for Ensete ventricosum, the Drought-Tolerant Tree Against Hunger.</title>
        <authorList>
            <person name="Harrison J."/>
            <person name="Moore K.A."/>
            <person name="Paszkiewicz K."/>
            <person name="Jones T."/>
            <person name="Grant M."/>
            <person name="Ambacheew D."/>
            <person name="Muzemil S."/>
            <person name="Studholme D.J."/>
        </authorList>
    </citation>
    <scope>NUCLEOTIDE SEQUENCE [LARGE SCALE GENOMIC DNA]</scope>
</reference>
<protein>
    <submittedName>
        <fullName evidence="1">Uncharacterized protein</fullName>
    </submittedName>
</protein>
<dbReference type="AlphaFoldDB" id="A0A426XJ82"/>
<evidence type="ECO:0000313" key="2">
    <source>
        <dbReference type="Proteomes" id="UP000287651"/>
    </source>
</evidence>
<dbReference type="EMBL" id="AMZH03020057">
    <property type="protein sequence ID" value="RRT39589.1"/>
    <property type="molecule type" value="Genomic_DNA"/>
</dbReference>
<comment type="caution">
    <text evidence="1">The sequence shown here is derived from an EMBL/GenBank/DDBJ whole genome shotgun (WGS) entry which is preliminary data.</text>
</comment>
<name>A0A426XJ82_ENSVE</name>
<sequence>MTAYSAMPVKGVDYRIPARDCRLRPTLPLAEATPTVGVIAPWQSDCQRTRTTVAYAGITTTTHVMPPELDHIREI</sequence>
<accession>A0A426XJ82</accession>
<dbReference type="Proteomes" id="UP000287651">
    <property type="component" value="Unassembled WGS sequence"/>
</dbReference>
<proteinExistence type="predicted"/>